<dbReference type="EMBL" id="CP003985">
    <property type="protein sequence ID" value="AGF78692.1"/>
    <property type="molecule type" value="Genomic_DNA"/>
</dbReference>
<proteinExistence type="predicted"/>
<dbReference type="KEGG" id="dsf:UWK_02149"/>
<evidence type="ECO:0000313" key="1">
    <source>
        <dbReference type="EMBL" id="AGF78692.1"/>
    </source>
</evidence>
<dbReference type="HOGENOM" id="CLU_2698672_0_0_7"/>
<organism evidence="1 2">
    <name type="scientific">Desulfocapsa sulfexigens (strain DSM 10523 / SB164P1)</name>
    <dbReference type="NCBI Taxonomy" id="1167006"/>
    <lineage>
        <taxon>Bacteria</taxon>
        <taxon>Pseudomonadati</taxon>
        <taxon>Thermodesulfobacteriota</taxon>
        <taxon>Desulfobulbia</taxon>
        <taxon>Desulfobulbales</taxon>
        <taxon>Desulfocapsaceae</taxon>
        <taxon>Desulfocapsa</taxon>
    </lineage>
</organism>
<reference evidence="2" key="1">
    <citation type="journal article" date="2013" name="Stand. Genomic Sci.">
        <title>Complete genome sequence of Desulfocapsa sulfexigens, a marine deltaproteobacterium specialized in disproportionating inorganic sulfur compounds.</title>
        <authorList>
            <person name="Finster K.W."/>
            <person name="Kjeldsen K.U."/>
            <person name="Kube M."/>
            <person name="Reinhardt R."/>
            <person name="Mussmann M."/>
            <person name="Amann R."/>
            <person name="Schreiber L."/>
        </authorList>
    </citation>
    <scope>NUCLEOTIDE SEQUENCE [LARGE SCALE GENOMIC DNA]</scope>
    <source>
        <strain evidence="2">DSM 10523 / SB164P1</strain>
    </source>
</reference>
<keyword evidence="2" id="KW-1185">Reference proteome</keyword>
<dbReference type="AlphaFoldDB" id="M1PAL2"/>
<accession>M1PAL2</accession>
<name>M1PAL2_DESSD</name>
<protein>
    <submittedName>
        <fullName evidence="1">Uncharacterized protein</fullName>
    </submittedName>
</protein>
<dbReference type="Proteomes" id="UP000011721">
    <property type="component" value="Chromosome"/>
</dbReference>
<gene>
    <name evidence="1" type="ordered locus">UWK_02149</name>
</gene>
<sequence length="73" mass="8881">MFLLYHTTTTKVKGRLDPFHYSILLFAHLLYPFEIQSSIIDRVICVKKQPFHSLFMSDFIEFYELIRQGYRNY</sequence>
<evidence type="ECO:0000313" key="2">
    <source>
        <dbReference type="Proteomes" id="UP000011721"/>
    </source>
</evidence>